<evidence type="ECO:0000313" key="2">
    <source>
        <dbReference type="Proteomes" id="UP000078543"/>
    </source>
</evidence>
<evidence type="ECO:0008006" key="3">
    <source>
        <dbReference type="Google" id="ProtNLM"/>
    </source>
</evidence>
<dbReference type="EMBL" id="LWQU01000122">
    <property type="protein sequence ID" value="OAN54197.1"/>
    <property type="molecule type" value="Genomic_DNA"/>
</dbReference>
<protein>
    <recommendedName>
        <fullName evidence="3">Fe-S oxidoreductase</fullName>
    </recommendedName>
</protein>
<reference evidence="1 2" key="1">
    <citation type="submission" date="2016-04" db="EMBL/GenBank/DDBJ databases">
        <title>Draft genome sequence of freshwater magnetotactic bacteria Magnetospirillum marisnigri SP-1 and Magnetospirillum moscoviense BB-1.</title>
        <authorList>
            <person name="Koziaeva V."/>
            <person name="Dziuba M.V."/>
            <person name="Ivanov T.M."/>
            <person name="Kuznetsov B."/>
            <person name="Grouzdev D.S."/>
        </authorList>
    </citation>
    <scope>NUCLEOTIDE SEQUENCE [LARGE SCALE GENOMIC DNA]</scope>
    <source>
        <strain evidence="1 2">BB-1</strain>
    </source>
</reference>
<dbReference type="OrthoDB" id="7500397at2"/>
<organism evidence="1 2">
    <name type="scientific">Magnetospirillum moscoviense</name>
    <dbReference type="NCBI Taxonomy" id="1437059"/>
    <lineage>
        <taxon>Bacteria</taxon>
        <taxon>Pseudomonadati</taxon>
        <taxon>Pseudomonadota</taxon>
        <taxon>Alphaproteobacteria</taxon>
        <taxon>Rhodospirillales</taxon>
        <taxon>Rhodospirillaceae</taxon>
        <taxon>Magnetospirillum</taxon>
    </lineage>
</organism>
<name>A0A178MVF5_9PROT</name>
<keyword evidence="2" id="KW-1185">Reference proteome</keyword>
<proteinExistence type="predicted"/>
<sequence length="250" mass="26784">MDTRFSCTACGKCCFGWVPLTIPEALAHAGRFPLAMVWSPLRATPGREPGAGVGLLVPVGPGRLLPVRVAPTAYIPPSFRCPELQSDGLCGIHHSKPIRCRTMPVAGWRAPDDQADLLTPRPGWECDIGESAPVVVQDGRIVDDTDWRAEHDALLADQPAIRAFAAMVMQAEPRMGQILAQTAAQAGGNVVMGFGPLLRQLAGTDVALVASRQRPVLEDFAARTAADPGLADYHARYTSWSADLARLSRT</sequence>
<dbReference type="RefSeq" id="WP_068498602.1">
    <property type="nucleotide sequence ID" value="NZ_LWQU01000122.1"/>
</dbReference>
<gene>
    <name evidence="1" type="ORF">A6A05_09110</name>
</gene>
<dbReference type="AlphaFoldDB" id="A0A178MVF5"/>
<dbReference type="STRING" id="1437059.A6A05_09110"/>
<evidence type="ECO:0000313" key="1">
    <source>
        <dbReference type="EMBL" id="OAN54197.1"/>
    </source>
</evidence>
<dbReference type="Proteomes" id="UP000078543">
    <property type="component" value="Unassembled WGS sequence"/>
</dbReference>
<comment type="caution">
    <text evidence="1">The sequence shown here is derived from an EMBL/GenBank/DDBJ whole genome shotgun (WGS) entry which is preliminary data.</text>
</comment>
<accession>A0A178MVF5</accession>